<dbReference type="CDD" id="cd00118">
    <property type="entry name" value="LysM"/>
    <property type="match status" value="3"/>
</dbReference>
<evidence type="ECO:0000313" key="2">
    <source>
        <dbReference type="EMBL" id="EUJ41890.1"/>
    </source>
</evidence>
<name>W7CYR8_9LIST</name>
<reference evidence="2 3" key="1">
    <citation type="submission" date="2012-12" db="EMBL/GenBank/DDBJ databases">
        <title>Novel taxa of Listeriaceae from agricultural environments in the United States.</title>
        <authorList>
            <person name="den Bakker H.C."/>
            <person name="Allred A."/>
            <person name="Warchocki S."/>
            <person name="Wright E.M."/>
            <person name="Burrell A."/>
            <person name="Nightingale K.K."/>
            <person name="Kephart D."/>
            <person name="Wiedmann M."/>
        </authorList>
    </citation>
    <scope>NUCLEOTIDE SEQUENCE [LARGE SCALE GENOMIC DNA]</scope>
    <source>
        <strain evidence="2 3">FSL F6-1037</strain>
    </source>
</reference>
<dbReference type="AlphaFoldDB" id="W7CYR8"/>
<dbReference type="PANTHER" id="PTHR33734">
    <property type="entry name" value="LYSM DOMAIN-CONTAINING GPI-ANCHORED PROTEIN 2"/>
    <property type="match status" value="1"/>
</dbReference>
<dbReference type="STRING" id="1265861.BCAMP_01880"/>
<accession>W7CYR8</accession>
<dbReference type="InterPro" id="IPR036779">
    <property type="entry name" value="LysM_dom_sf"/>
</dbReference>
<feature type="domain" description="LysM" evidence="1">
    <location>
        <begin position="49"/>
        <end position="93"/>
    </location>
</feature>
<dbReference type="PANTHER" id="PTHR33734:SF22">
    <property type="entry name" value="MEMBRANE-BOUND LYTIC MUREIN TRANSGLYCOSYLASE D"/>
    <property type="match status" value="1"/>
</dbReference>
<dbReference type="GO" id="GO:0008932">
    <property type="term" value="F:lytic endotransglycosylase activity"/>
    <property type="evidence" value="ECO:0007669"/>
    <property type="project" value="TreeGrafter"/>
</dbReference>
<organism evidence="2 3">
    <name type="scientific">Brochothrix campestris FSL F6-1037</name>
    <dbReference type="NCBI Taxonomy" id="1265861"/>
    <lineage>
        <taxon>Bacteria</taxon>
        <taxon>Bacillati</taxon>
        <taxon>Bacillota</taxon>
        <taxon>Bacilli</taxon>
        <taxon>Bacillales</taxon>
        <taxon>Listeriaceae</taxon>
        <taxon>Brochothrix</taxon>
    </lineage>
</organism>
<dbReference type="Proteomes" id="UP000019243">
    <property type="component" value="Unassembled WGS sequence"/>
</dbReference>
<dbReference type="SMART" id="SM00257">
    <property type="entry name" value="LysM"/>
    <property type="match status" value="3"/>
</dbReference>
<protein>
    <submittedName>
        <fullName evidence="2">Class I chitinase</fullName>
    </submittedName>
</protein>
<sequence length="156" mass="17319">MVIRLKKIATKYKTTYEAIAATNKIAAPYTIYPKQELKIAIIKTPTQVKTYTVKKGDTLSAIAYKHKMTYTDLAAINHITSPYTIQVGQVISLAKNENNSTVAPSKPVVTQSYTVKKGDTLSKIAAKYSKTWSELQKINNLKNPNQLSVGQKLTIK</sequence>
<feature type="domain" description="LysM" evidence="1">
    <location>
        <begin position="111"/>
        <end position="155"/>
    </location>
</feature>
<dbReference type="Gene3D" id="3.10.350.10">
    <property type="entry name" value="LysM domain"/>
    <property type="match status" value="3"/>
</dbReference>
<proteinExistence type="predicted"/>
<keyword evidence="3" id="KW-1185">Reference proteome</keyword>
<dbReference type="EMBL" id="AODH01000006">
    <property type="protein sequence ID" value="EUJ41890.1"/>
    <property type="molecule type" value="Genomic_DNA"/>
</dbReference>
<dbReference type="PROSITE" id="PS51782">
    <property type="entry name" value="LYSM"/>
    <property type="match status" value="2"/>
</dbReference>
<dbReference type="InterPro" id="IPR018392">
    <property type="entry name" value="LysM"/>
</dbReference>
<gene>
    <name evidence="2" type="ORF">BCAMP_01880</name>
</gene>
<dbReference type="SUPFAM" id="SSF54106">
    <property type="entry name" value="LysM domain"/>
    <property type="match status" value="2"/>
</dbReference>
<comment type="caution">
    <text evidence="2">The sequence shown here is derived from an EMBL/GenBank/DDBJ whole genome shotgun (WGS) entry which is preliminary data.</text>
</comment>
<evidence type="ECO:0000313" key="3">
    <source>
        <dbReference type="Proteomes" id="UP000019243"/>
    </source>
</evidence>
<dbReference type="OrthoDB" id="2812205at2"/>
<dbReference type="RefSeq" id="WP_035313171.1">
    <property type="nucleotide sequence ID" value="NZ_AODH01000006.1"/>
</dbReference>
<evidence type="ECO:0000259" key="1">
    <source>
        <dbReference type="PROSITE" id="PS51782"/>
    </source>
</evidence>
<dbReference type="Pfam" id="PF01476">
    <property type="entry name" value="LysM"/>
    <property type="match status" value="3"/>
</dbReference>